<dbReference type="EMBL" id="KL197715">
    <property type="protein sequence ID" value="KDQ59666.1"/>
    <property type="molecule type" value="Genomic_DNA"/>
</dbReference>
<organism evidence="1 2">
    <name type="scientific">Jaapia argillacea MUCL 33604</name>
    <dbReference type="NCBI Taxonomy" id="933084"/>
    <lineage>
        <taxon>Eukaryota</taxon>
        <taxon>Fungi</taxon>
        <taxon>Dikarya</taxon>
        <taxon>Basidiomycota</taxon>
        <taxon>Agaricomycotina</taxon>
        <taxon>Agaricomycetes</taxon>
        <taxon>Agaricomycetidae</taxon>
        <taxon>Jaapiales</taxon>
        <taxon>Jaapiaceae</taxon>
        <taxon>Jaapia</taxon>
    </lineage>
</organism>
<dbReference type="AlphaFoldDB" id="A0A067QAQ1"/>
<keyword evidence="2" id="KW-1185">Reference proteome</keyword>
<dbReference type="Proteomes" id="UP000027265">
    <property type="component" value="Unassembled WGS sequence"/>
</dbReference>
<gene>
    <name evidence="1" type="ORF">JAAARDRAFT_68266</name>
</gene>
<name>A0A067QAQ1_9AGAM</name>
<protein>
    <submittedName>
        <fullName evidence="1">Uncharacterized protein</fullName>
    </submittedName>
</protein>
<reference evidence="2" key="1">
    <citation type="journal article" date="2014" name="Proc. Natl. Acad. Sci. U.S.A.">
        <title>Extensive sampling of basidiomycete genomes demonstrates inadequacy of the white-rot/brown-rot paradigm for wood decay fungi.</title>
        <authorList>
            <person name="Riley R."/>
            <person name="Salamov A.A."/>
            <person name="Brown D.W."/>
            <person name="Nagy L.G."/>
            <person name="Floudas D."/>
            <person name="Held B.W."/>
            <person name="Levasseur A."/>
            <person name="Lombard V."/>
            <person name="Morin E."/>
            <person name="Otillar R."/>
            <person name="Lindquist E.A."/>
            <person name="Sun H."/>
            <person name="LaButti K.M."/>
            <person name="Schmutz J."/>
            <person name="Jabbour D."/>
            <person name="Luo H."/>
            <person name="Baker S.E."/>
            <person name="Pisabarro A.G."/>
            <person name="Walton J.D."/>
            <person name="Blanchette R.A."/>
            <person name="Henrissat B."/>
            <person name="Martin F."/>
            <person name="Cullen D."/>
            <person name="Hibbett D.S."/>
            <person name="Grigoriev I.V."/>
        </authorList>
    </citation>
    <scope>NUCLEOTIDE SEQUENCE [LARGE SCALE GENOMIC DNA]</scope>
    <source>
        <strain evidence="2">MUCL 33604</strain>
    </source>
</reference>
<dbReference type="HOGENOM" id="CLU_2264157_0_0_1"/>
<dbReference type="InParanoid" id="A0A067QAQ1"/>
<accession>A0A067QAQ1</accession>
<proteinExistence type="predicted"/>
<evidence type="ECO:0000313" key="2">
    <source>
        <dbReference type="Proteomes" id="UP000027265"/>
    </source>
</evidence>
<evidence type="ECO:0000313" key="1">
    <source>
        <dbReference type="EMBL" id="KDQ59666.1"/>
    </source>
</evidence>
<sequence>MLAVYFAQKATKSMCSQVFVAQAPAMCQCADSVSCGIQQPLAFEEAKVSGVSSIHSIIPQSQCSVLISTSVRESVMVPLSSLSFLYALQSAPTSPLSFPLHFD</sequence>